<evidence type="ECO:0000313" key="3">
    <source>
        <dbReference type="EMBL" id="CAA9490486.1"/>
    </source>
</evidence>
<protein>
    <submittedName>
        <fullName evidence="3">Uncharacterized protein</fullName>
    </submittedName>
</protein>
<proteinExistence type="predicted"/>
<keyword evidence="2" id="KW-0472">Membrane</keyword>
<feature type="transmembrane region" description="Helical" evidence="2">
    <location>
        <begin position="39"/>
        <end position="64"/>
    </location>
</feature>
<reference evidence="3" key="1">
    <citation type="submission" date="2020-02" db="EMBL/GenBank/DDBJ databases">
        <authorList>
            <person name="Meier V. D."/>
        </authorList>
    </citation>
    <scope>NUCLEOTIDE SEQUENCE</scope>
    <source>
        <strain evidence="3">AVDCRST_MAG05</strain>
    </source>
</reference>
<feature type="transmembrane region" description="Helical" evidence="2">
    <location>
        <begin position="70"/>
        <end position="87"/>
    </location>
</feature>
<gene>
    <name evidence="3" type="ORF">AVDCRST_MAG05-1865</name>
</gene>
<sequence length="132" mass="12728">MGGTRGTGEILTDSSDSRSPSEDLGGPGGERGPGREQQVMLLAGRISCVLGLLLGLGGIAAALLGGGASISPGAVGAALGILGYFLGSRRLGTVAVLLCVAALFFGLAASQGLIPGIEASDRGLPGIEPAAG</sequence>
<organism evidence="3">
    <name type="scientific">uncultured Rubrobacteraceae bacterium</name>
    <dbReference type="NCBI Taxonomy" id="349277"/>
    <lineage>
        <taxon>Bacteria</taxon>
        <taxon>Bacillati</taxon>
        <taxon>Actinomycetota</taxon>
        <taxon>Rubrobacteria</taxon>
        <taxon>Rubrobacterales</taxon>
        <taxon>Rubrobacteraceae</taxon>
        <taxon>environmental samples</taxon>
    </lineage>
</organism>
<keyword evidence="2" id="KW-0812">Transmembrane</keyword>
<keyword evidence="2" id="KW-1133">Transmembrane helix</keyword>
<name>A0A6J4S6E6_9ACTN</name>
<evidence type="ECO:0000256" key="1">
    <source>
        <dbReference type="SAM" id="MobiDB-lite"/>
    </source>
</evidence>
<dbReference type="AlphaFoldDB" id="A0A6J4S6E6"/>
<accession>A0A6J4S6E6</accession>
<feature type="region of interest" description="Disordered" evidence="1">
    <location>
        <begin position="1"/>
        <end position="36"/>
    </location>
</feature>
<dbReference type="EMBL" id="CADCVM010000201">
    <property type="protein sequence ID" value="CAA9490486.1"/>
    <property type="molecule type" value="Genomic_DNA"/>
</dbReference>
<feature type="transmembrane region" description="Helical" evidence="2">
    <location>
        <begin position="94"/>
        <end position="114"/>
    </location>
</feature>
<evidence type="ECO:0000256" key="2">
    <source>
        <dbReference type="SAM" id="Phobius"/>
    </source>
</evidence>